<dbReference type="InterPro" id="IPR005119">
    <property type="entry name" value="LysR_subst-bd"/>
</dbReference>
<reference evidence="6 7" key="1">
    <citation type="submission" date="2015-08" db="EMBL/GenBank/DDBJ databases">
        <authorList>
            <person name="Babu N.S."/>
            <person name="Beckwith C.J."/>
            <person name="Beseler K.G."/>
            <person name="Brison A."/>
            <person name="Carone J.V."/>
            <person name="Caskin T.P."/>
            <person name="Diamond M."/>
            <person name="Durham M.E."/>
            <person name="Foxe J.M."/>
            <person name="Go M."/>
            <person name="Henderson B.A."/>
            <person name="Jones I.B."/>
            <person name="McGettigan J.A."/>
            <person name="Micheletti S.J."/>
            <person name="Nasrallah M.E."/>
            <person name="Ortiz D."/>
            <person name="Piller C.R."/>
            <person name="Privatt S.R."/>
            <person name="Schneider S.L."/>
            <person name="Sharp S."/>
            <person name="Smith T.C."/>
            <person name="Stanton J.D."/>
            <person name="Ullery H.E."/>
            <person name="Wilson R.J."/>
            <person name="Serrano M.G."/>
            <person name="Buck G."/>
            <person name="Lee V."/>
            <person name="Wang Y."/>
            <person name="Carvalho R."/>
            <person name="Voegtly L."/>
            <person name="Shi R."/>
            <person name="Duckworth R."/>
            <person name="Johnson A."/>
            <person name="Loviza R."/>
            <person name="Walstead R."/>
            <person name="Shah Z."/>
            <person name="Kiflezghi M."/>
            <person name="Wade K."/>
            <person name="Ball S.L."/>
            <person name="Bradley K.W."/>
            <person name="Asai D.J."/>
            <person name="Bowman C.A."/>
            <person name="Russell D.A."/>
            <person name="Pope W.H."/>
            <person name="Jacobs-Sera D."/>
            <person name="Hendrix R.W."/>
            <person name="Hatfull G.F."/>
        </authorList>
    </citation>
    <scope>NUCLEOTIDE SEQUENCE [LARGE SCALE GENOMIC DNA]</scope>
    <source>
        <strain evidence="6 7">DSM 27648</strain>
    </source>
</reference>
<comment type="similarity">
    <text evidence="1">Belongs to the LysR transcriptional regulatory family.</text>
</comment>
<evidence type="ECO:0000313" key="7">
    <source>
        <dbReference type="Proteomes" id="UP000064967"/>
    </source>
</evidence>
<gene>
    <name evidence="6" type="ORF">AKJ09_06187</name>
</gene>
<dbReference type="Pfam" id="PF00126">
    <property type="entry name" value="HTH_1"/>
    <property type="match status" value="1"/>
</dbReference>
<dbReference type="CDD" id="cd08472">
    <property type="entry name" value="PBP2_CrgA_like_3"/>
    <property type="match status" value="1"/>
</dbReference>
<dbReference type="FunFam" id="3.40.190.290:FF:000001">
    <property type="entry name" value="Transcriptional regulator, LysR family"/>
    <property type="match status" value="1"/>
</dbReference>
<evidence type="ECO:0000313" key="6">
    <source>
        <dbReference type="EMBL" id="AKU99523.1"/>
    </source>
</evidence>
<dbReference type="InterPro" id="IPR036390">
    <property type="entry name" value="WH_DNA-bd_sf"/>
</dbReference>
<evidence type="ECO:0000259" key="5">
    <source>
        <dbReference type="PROSITE" id="PS50931"/>
    </source>
</evidence>
<evidence type="ECO:0000256" key="3">
    <source>
        <dbReference type="ARBA" id="ARBA00023125"/>
    </source>
</evidence>
<keyword evidence="7" id="KW-1185">Reference proteome</keyword>
<keyword evidence="2" id="KW-0805">Transcription regulation</keyword>
<dbReference type="GO" id="GO:0003700">
    <property type="term" value="F:DNA-binding transcription factor activity"/>
    <property type="evidence" value="ECO:0007669"/>
    <property type="project" value="InterPro"/>
</dbReference>
<proteinExistence type="inferred from homology"/>
<feature type="domain" description="HTH lysR-type" evidence="5">
    <location>
        <begin position="1"/>
        <end position="54"/>
    </location>
</feature>
<dbReference type="FunFam" id="1.10.10.10:FF:000001">
    <property type="entry name" value="LysR family transcriptional regulator"/>
    <property type="match status" value="1"/>
</dbReference>
<name>A0A0K1Q161_9BACT</name>
<keyword evidence="3" id="KW-0238">DNA-binding</keyword>
<dbReference type="InterPro" id="IPR036388">
    <property type="entry name" value="WH-like_DNA-bd_sf"/>
</dbReference>
<dbReference type="GO" id="GO:0043565">
    <property type="term" value="F:sequence-specific DNA binding"/>
    <property type="evidence" value="ECO:0007669"/>
    <property type="project" value="TreeGrafter"/>
</dbReference>
<dbReference type="KEGG" id="llu:AKJ09_06187"/>
<dbReference type="SUPFAM" id="SSF53850">
    <property type="entry name" value="Periplasmic binding protein-like II"/>
    <property type="match status" value="1"/>
</dbReference>
<keyword evidence="4" id="KW-0804">Transcription</keyword>
<dbReference type="AlphaFoldDB" id="A0A0K1Q161"/>
<organism evidence="6 7">
    <name type="scientific">Labilithrix luteola</name>
    <dbReference type="NCBI Taxonomy" id="1391654"/>
    <lineage>
        <taxon>Bacteria</taxon>
        <taxon>Pseudomonadati</taxon>
        <taxon>Myxococcota</taxon>
        <taxon>Polyangia</taxon>
        <taxon>Polyangiales</taxon>
        <taxon>Labilitrichaceae</taxon>
        <taxon>Labilithrix</taxon>
    </lineage>
</organism>
<dbReference type="InterPro" id="IPR000847">
    <property type="entry name" value="LysR_HTH_N"/>
</dbReference>
<sequence length="311" mass="34288">MMNAFVRVVETGSFTKAAGALGVSRATISVSVQQLEEQLGVRLLHRTTRRVSLTSEGQLYHEKARDVLAKLDSTEQLFRDAQPRLAGRLAIDAPTRIARRVIIPALPEFLARHPGLEIHLGASDRTVNLVEKGVDAVVRVGLLRDSSHIARPLGAVAQVNCASPRYLARYGQPAAVDDLDEHVVVNYAPNFAGVGSWDYVVKGEERSRPMRSLVTVDNAETYIAACLAGLGLIQIPIYDVRHHLDSGALVAVMPRYLPPALPISLVYPSRKQVPQRLKAFATWVTEVFKRHGMLDLESGAGRPERRRRTSR</sequence>
<dbReference type="PATRIC" id="fig|1391654.3.peg.6272"/>
<dbReference type="PROSITE" id="PS50931">
    <property type="entry name" value="HTH_LYSR"/>
    <property type="match status" value="1"/>
</dbReference>
<dbReference type="InterPro" id="IPR058163">
    <property type="entry name" value="LysR-type_TF_proteobact-type"/>
</dbReference>
<accession>A0A0K1Q161</accession>
<dbReference type="Gene3D" id="3.40.190.290">
    <property type="match status" value="1"/>
</dbReference>
<dbReference type="PANTHER" id="PTHR30537">
    <property type="entry name" value="HTH-TYPE TRANSCRIPTIONAL REGULATOR"/>
    <property type="match status" value="1"/>
</dbReference>
<dbReference type="Pfam" id="PF03466">
    <property type="entry name" value="LysR_substrate"/>
    <property type="match status" value="1"/>
</dbReference>
<dbReference type="PANTHER" id="PTHR30537:SF72">
    <property type="entry name" value="LYSR FAMILY TRANSCRIPTIONAL REGULATOR"/>
    <property type="match status" value="1"/>
</dbReference>
<dbReference type="PRINTS" id="PR00039">
    <property type="entry name" value="HTHLYSR"/>
</dbReference>
<protein>
    <submittedName>
        <fullName evidence="6">LysR family transcriptional regulator</fullName>
    </submittedName>
</protein>
<evidence type="ECO:0000256" key="1">
    <source>
        <dbReference type="ARBA" id="ARBA00009437"/>
    </source>
</evidence>
<dbReference type="GO" id="GO:0006351">
    <property type="term" value="P:DNA-templated transcription"/>
    <property type="evidence" value="ECO:0007669"/>
    <property type="project" value="TreeGrafter"/>
</dbReference>
<evidence type="ECO:0000256" key="4">
    <source>
        <dbReference type="ARBA" id="ARBA00023163"/>
    </source>
</evidence>
<evidence type="ECO:0000256" key="2">
    <source>
        <dbReference type="ARBA" id="ARBA00023015"/>
    </source>
</evidence>
<dbReference type="SUPFAM" id="SSF46785">
    <property type="entry name" value="Winged helix' DNA-binding domain"/>
    <property type="match status" value="1"/>
</dbReference>
<dbReference type="STRING" id="1391654.AKJ09_06187"/>
<dbReference type="EMBL" id="CP012333">
    <property type="protein sequence ID" value="AKU99523.1"/>
    <property type="molecule type" value="Genomic_DNA"/>
</dbReference>
<dbReference type="Gene3D" id="1.10.10.10">
    <property type="entry name" value="Winged helix-like DNA-binding domain superfamily/Winged helix DNA-binding domain"/>
    <property type="match status" value="1"/>
</dbReference>
<dbReference type="Proteomes" id="UP000064967">
    <property type="component" value="Chromosome"/>
</dbReference>